<dbReference type="InterPro" id="IPR002986">
    <property type="entry name" value="DAP_deCOOHase_LysA"/>
</dbReference>
<dbReference type="AlphaFoldDB" id="A0A7C1FSG2"/>
<dbReference type="InterPro" id="IPR009006">
    <property type="entry name" value="Ala_racemase/Decarboxylase_C"/>
</dbReference>
<evidence type="ECO:0000256" key="2">
    <source>
        <dbReference type="ARBA" id="ARBA00022793"/>
    </source>
</evidence>
<dbReference type="CDD" id="cd06828">
    <property type="entry name" value="PLPDE_III_DapDC"/>
    <property type="match status" value="1"/>
</dbReference>
<keyword evidence="3 6" id="KW-0663">Pyridoxal phosphate</keyword>
<feature type="modified residue" description="N6-(pyridoxal phosphate)lysine" evidence="6">
    <location>
        <position position="85"/>
    </location>
</feature>
<evidence type="ECO:0000256" key="1">
    <source>
        <dbReference type="ARBA" id="ARBA00001933"/>
    </source>
</evidence>
<dbReference type="SUPFAM" id="SSF51419">
    <property type="entry name" value="PLP-binding barrel"/>
    <property type="match status" value="1"/>
</dbReference>
<evidence type="ECO:0000256" key="7">
    <source>
        <dbReference type="RuleBase" id="RU003738"/>
    </source>
</evidence>
<dbReference type="GO" id="GO:0008836">
    <property type="term" value="F:diaminopimelate decarboxylase activity"/>
    <property type="evidence" value="ECO:0007669"/>
    <property type="project" value="UniProtKB-UniRule"/>
</dbReference>
<accession>A0A7C1FSG2</accession>
<keyword evidence="4 7" id="KW-0456">Lyase</keyword>
<dbReference type="InterPro" id="IPR022644">
    <property type="entry name" value="De-COase2_N"/>
</dbReference>
<evidence type="ECO:0000313" key="9">
    <source>
        <dbReference type="EMBL" id="HDX31335.1"/>
    </source>
</evidence>
<dbReference type="NCBIfam" id="TIGR01048">
    <property type="entry name" value="lysA"/>
    <property type="match status" value="1"/>
</dbReference>
<gene>
    <name evidence="9" type="primary">lysA</name>
    <name evidence="9" type="ORF">ENQ20_07545</name>
</gene>
<dbReference type="Gene3D" id="3.20.20.10">
    <property type="entry name" value="Alanine racemase"/>
    <property type="match status" value="1"/>
</dbReference>
<dbReference type="PANTHER" id="PTHR43727:SF2">
    <property type="entry name" value="GROUP IV DECARBOXYLASE"/>
    <property type="match status" value="1"/>
</dbReference>
<evidence type="ECO:0000256" key="6">
    <source>
        <dbReference type="PIRSR" id="PIRSR600183-50"/>
    </source>
</evidence>
<keyword evidence="7" id="KW-0457">Lysine biosynthesis</keyword>
<name>A0A7C1FSG2_9CHLR</name>
<dbReference type="Pfam" id="PF02784">
    <property type="entry name" value="Orn_Arg_deC_N"/>
    <property type="match status" value="1"/>
</dbReference>
<dbReference type="InterPro" id="IPR029066">
    <property type="entry name" value="PLP-binding_barrel"/>
</dbReference>
<reference evidence="9" key="1">
    <citation type="journal article" date="2020" name="mSystems">
        <title>Genome- and Community-Level Interaction Insights into Carbon Utilization and Element Cycling Functions of Hydrothermarchaeota in Hydrothermal Sediment.</title>
        <authorList>
            <person name="Zhou Z."/>
            <person name="Liu Y."/>
            <person name="Xu W."/>
            <person name="Pan J."/>
            <person name="Luo Z.H."/>
            <person name="Li M."/>
        </authorList>
    </citation>
    <scope>NUCLEOTIDE SEQUENCE [LARGE SCALE GENOMIC DNA]</scope>
    <source>
        <strain evidence="9">SpSt-289</strain>
    </source>
</reference>
<protein>
    <recommendedName>
        <fullName evidence="5 7">Diaminopimelate decarboxylase</fullName>
        <ecNumber evidence="5 7">4.1.1.20</ecNumber>
    </recommendedName>
</protein>
<sequence length="447" mass="48769">MSADSLAVQRRMELLPITAVYQASAERSAALELAIGGCRVQALVEQFGTPLYCFDAATLDAAANQYRAALSRWYPAASAVTYAGKAYLSRAIVRWAQRHDLWLDCTGAGEIGIAVAGGAPRERILVHGVNKSDEDLDAAVMHAGVIVVDNLMELQRLALRLRSAQNRPSLWLRLRPGVAVDTHAYRQTGQKDSKFGMSPQEVLQAAHFCQEHGLPLNGLHFHQGSQFRDPAPIGLALHIALDLAAALSTGGWQMEALSPGGGWGVAYHEDELPHPEIETYVRFVSQAVVEGCRQRNLPLPSLHLEPGRSLMARAGVAVYRVGAVKQTALRRWLFIDGGMADNPRPALYRARYSALPVTNPERPCMGPAWIAGPYCESGDVLIEALPMPDLAVGELLVVPMSGAYHLAMQSNYNGARRPAVIWLERGEAILIQRRETLVDLLARDVDL</sequence>
<evidence type="ECO:0000259" key="8">
    <source>
        <dbReference type="Pfam" id="PF02784"/>
    </source>
</evidence>
<dbReference type="PANTHER" id="PTHR43727">
    <property type="entry name" value="DIAMINOPIMELATE DECARBOXYLASE"/>
    <property type="match status" value="1"/>
</dbReference>
<comment type="pathway">
    <text evidence="7">Amino-acid biosynthesis; L-lysine biosynthesis via DAP pathway; L-lysine from DL-2,6-diaminopimelate: step 1/1.</text>
</comment>
<dbReference type="EMBL" id="DSMG01000082">
    <property type="protein sequence ID" value="HDX31335.1"/>
    <property type="molecule type" value="Genomic_DNA"/>
</dbReference>
<dbReference type="FunFam" id="3.20.20.10:FF:000003">
    <property type="entry name" value="Diaminopimelate decarboxylase"/>
    <property type="match status" value="1"/>
</dbReference>
<comment type="caution">
    <text evidence="9">The sequence shown here is derived from an EMBL/GenBank/DDBJ whole genome shotgun (WGS) entry which is preliminary data.</text>
</comment>
<evidence type="ECO:0000256" key="3">
    <source>
        <dbReference type="ARBA" id="ARBA00022898"/>
    </source>
</evidence>
<proteinExistence type="predicted"/>
<dbReference type="GO" id="GO:0009089">
    <property type="term" value="P:lysine biosynthetic process via diaminopimelate"/>
    <property type="evidence" value="ECO:0007669"/>
    <property type="project" value="UniProtKB-UniRule"/>
</dbReference>
<dbReference type="PRINTS" id="PR01181">
    <property type="entry name" value="DAPDCRBXLASE"/>
</dbReference>
<dbReference type="PRINTS" id="PR01179">
    <property type="entry name" value="ODADCRBXLASE"/>
</dbReference>
<dbReference type="InterPro" id="IPR000183">
    <property type="entry name" value="Orn/DAP/Arg_de-COase"/>
</dbReference>
<dbReference type="EC" id="4.1.1.20" evidence="5 7"/>
<feature type="domain" description="Orn/DAP/Arg decarboxylase 2 N-terminal" evidence="8">
    <location>
        <begin position="71"/>
        <end position="312"/>
    </location>
</feature>
<comment type="catalytic activity">
    <reaction evidence="7">
        <text>meso-2,6-diaminopimelate + H(+) = L-lysine + CO2</text>
        <dbReference type="Rhea" id="RHEA:15101"/>
        <dbReference type="ChEBI" id="CHEBI:15378"/>
        <dbReference type="ChEBI" id="CHEBI:16526"/>
        <dbReference type="ChEBI" id="CHEBI:32551"/>
        <dbReference type="ChEBI" id="CHEBI:57791"/>
        <dbReference type="EC" id="4.1.1.20"/>
    </reaction>
</comment>
<keyword evidence="2 7" id="KW-0210">Decarboxylase</keyword>
<organism evidence="9">
    <name type="scientific">Caldilinea aerophila</name>
    <dbReference type="NCBI Taxonomy" id="133453"/>
    <lineage>
        <taxon>Bacteria</taxon>
        <taxon>Bacillati</taxon>
        <taxon>Chloroflexota</taxon>
        <taxon>Caldilineae</taxon>
        <taxon>Caldilineales</taxon>
        <taxon>Caldilineaceae</taxon>
        <taxon>Caldilinea</taxon>
    </lineage>
</organism>
<feature type="active site" description="Proton donor" evidence="6">
    <location>
        <position position="375"/>
    </location>
</feature>
<evidence type="ECO:0000256" key="4">
    <source>
        <dbReference type="ARBA" id="ARBA00023239"/>
    </source>
</evidence>
<dbReference type="SUPFAM" id="SSF50621">
    <property type="entry name" value="Alanine racemase C-terminal domain-like"/>
    <property type="match status" value="1"/>
</dbReference>
<dbReference type="UniPathway" id="UPA00034">
    <property type="reaction ID" value="UER00027"/>
</dbReference>
<evidence type="ECO:0000256" key="5">
    <source>
        <dbReference type="NCBIfam" id="TIGR01048"/>
    </source>
</evidence>
<dbReference type="Gene3D" id="2.40.37.10">
    <property type="entry name" value="Lyase, Ornithine Decarboxylase, Chain A, domain 1"/>
    <property type="match status" value="1"/>
</dbReference>
<keyword evidence="7" id="KW-0028">Amino-acid biosynthesis</keyword>
<comment type="cofactor">
    <cofactor evidence="1 6 7">
        <name>pyridoxal 5'-phosphate</name>
        <dbReference type="ChEBI" id="CHEBI:597326"/>
    </cofactor>
</comment>